<evidence type="ECO:0000259" key="2">
    <source>
        <dbReference type="PROSITE" id="PS50022"/>
    </source>
</evidence>
<dbReference type="InterPro" id="IPR000421">
    <property type="entry name" value="FA58C"/>
</dbReference>
<dbReference type="Pfam" id="PF18962">
    <property type="entry name" value="Por_Secre_tail"/>
    <property type="match status" value="1"/>
</dbReference>
<dbReference type="NCBIfam" id="TIGR04183">
    <property type="entry name" value="Por_Secre_tail"/>
    <property type="match status" value="1"/>
</dbReference>
<dbReference type="Pfam" id="PF00754">
    <property type="entry name" value="F5_F8_type_C"/>
    <property type="match status" value="2"/>
</dbReference>
<dbReference type="InterPro" id="IPR008979">
    <property type="entry name" value="Galactose-bd-like_sf"/>
</dbReference>
<dbReference type="RefSeq" id="WP_344924322.1">
    <property type="nucleotide sequence ID" value="NZ_BAABCW010000001.1"/>
</dbReference>
<dbReference type="Proteomes" id="UP001500459">
    <property type="component" value="Unassembled WGS sequence"/>
</dbReference>
<accession>A0ABP7X9P5</accession>
<reference evidence="4" key="1">
    <citation type="journal article" date="2019" name="Int. J. Syst. Evol. Microbiol.">
        <title>The Global Catalogue of Microorganisms (GCM) 10K type strain sequencing project: providing services to taxonomists for standard genome sequencing and annotation.</title>
        <authorList>
            <consortium name="The Broad Institute Genomics Platform"/>
            <consortium name="The Broad Institute Genome Sequencing Center for Infectious Disease"/>
            <person name="Wu L."/>
            <person name="Ma J."/>
        </authorList>
    </citation>
    <scope>NUCLEOTIDE SEQUENCE [LARGE SCALE GENOMIC DNA]</scope>
    <source>
        <strain evidence="4">JCM 17106</strain>
    </source>
</reference>
<evidence type="ECO:0000256" key="1">
    <source>
        <dbReference type="ARBA" id="ARBA00022729"/>
    </source>
</evidence>
<dbReference type="InterPro" id="IPR051941">
    <property type="entry name" value="BG_Antigen-Binding_Lectin"/>
</dbReference>
<evidence type="ECO:0000313" key="3">
    <source>
        <dbReference type="EMBL" id="GAA4108323.1"/>
    </source>
</evidence>
<protein>
    <recommendedName>
        <fullName evidence="2">F5/8 type C domain-containing protein</fullName>
    </recommendedName>
</protein>
<dbReference type="InterPro" id="IPR011050">
    <property type="entry name" value="Pectin_lyase_fold/virulence"/>
</dbReference>
<feature type="domain" description="F5/8 type C" evidence="2">
    <location>
        <begin position="368"/>
        <end position="511"/>
    </location>
</feature>
<feature type="domain" description="F5/8 type C" evidence="2">
    <location>
        <begin position="513"/>
        <end position="652"/>
    </location>
</feature>
<gene>
    <name evidence="3" type="ORF">GCM10022393_04300</name>
</gene>
<comment type="caution">
    <text evidence="3">The sequence shown here is derived from an EMBL/GenBank/DDBJ whole genome shotgun (WGS) entry which is preliminary data.</text>
</comment>
<evidence type="ECO:0000313" key="4">
    <source>
        <dbReference type="Proteomes" id="UP001500459"/>
    </source>
</evidence>
<sequence>MISNLFSKIIFLCFSIIVSYTANSKDIFALSVNFQDVYEAVRSASPGDVVFIPEGLGFWGAESQLMVPGGVSIIGRGSDKTIINRSESTKKHLIVFDGANGLPNGLYNIGFEGKYFAKDKETNNLSSGVQFMNGCVDFKVSGCKFSGFANCALCIEDAVADKSVQKGVIYQNEFIDNYYDSVNNYGYGVVVYGNGTWTDLELGTENAVFVEDNFFSGNRHHIASNNNSKYVFRYNKVEHTNPVRNYSMADAHGKSSSPVGSRSYEIYNNEFYTTNDMESRARTAIGIRGGDGVIFNNTCTDSIYRTVELWAEGFSCSTYPGIHQIRSLYIWNNEYHDELNITTEGIANNCESSIQENRDYFLQAKPGYQPYDYPHPSRNIAFNKPTSSSDDNVNHPSSIAVDGDYRLDRWWGSNSYMQWWQVDLIDVYDINKIIITPYYDGSRYYHYTIQKSIDGINWVDCITKNDQTIAIQNGDVYDNLDSIHTRFLRVKMDFNSSNASVHLIEFEAYGKQSNVITERNNIAFNKPSTSSKSTIDNPNTMATDNIFSLDNWWGTFPQDQWWQVDLMDSYKINEITITNYYGDNRYYHYSVEASQNGVDWEQIILKKDNSIATKAGNTFYFDDLSAKFLKVNMLQNSANNAVHIVEFRVYGQISLDNNKSIMETNDIYSDVLVYPNPLINDSEININFEFLNDEQNAILEIANFDGQVLLEKSIKLIRGANKLKLNTYNLSNGSYILFLKAKEHTFKKKIIISKESKN</sequence>
<dbReference type="PANTHER" id="PTHR45713">
    <property type="entry name" value="FTP DOMAIN-CONTAINING PROTEIN"/>
    <property type="match status" value="1"/>
</dbReference>
<proteinExistence type="predicted"/>
<dbReference type="SUPFAM" id="SSF51126">
    <property type="entry name" value="Pectin lyase-like"/>
    <property type="match status" value="1"/>
</dbReference>
<dbReference type="EMBL" id="BAABCW010000001">
    <property type="protein sequence ID" value="GAA4108323.1"/>
    <property type="molecule type" value="Genomic_DNA"/>
</dbReference>
<dbReference type="Gene3D" id="2.60.120.260">
    <property type="entry name" value="Galactose-binding domain-like"/>
    <property type="match status" value="2"/>
</dbReference>
<dbReference type="SUPFAM" id="SSF49785">
    <property type="entry name" value="Galactose-binding domain-like"/>
    <property type="match status" value="2"/>
</dbReference>
<keyword evidence="4" id="KW-1185">Reference proteome</keyword>
<keyword evidence="1" id="KW-0732">Signal</keyword>
<organism evidence="3 4">
    <name type="scientific">Aquimarina addita</name>
    <dbReference type="NCBI Taxonomy" id="870485"/>
    <lineage>
        <taxon>Bacteria</taxon>
        <taxon>Pseudomonadati</taxon>
        <taxon>Bacteroidota</taxon>
        <taxon>Flavobacteriia</taxon>
        <taxon>Flavobacteriales</taxon>
        <taxon>Flavobacteriaceae</taxon>
        <taxon>Aquimarina</taxon>
    </lineage>
</organism>
<dbReference type="PROSITE" id="PS50022">
    <property type="entry name" value="FA58C_3"/>
    <property type="match status" value="2"/>
</dbReference>
<dbReference type="PANTHER" id="PTHR45713:SF6">
    <property type="entry name" value="F5_8 TYPE C DOMAIN-CONTAINING PROTEIN"/>
    <property type="match status" value="1"/>
</dbReference>
<name>A0ABP7X9P5_9FLAO</name>
<dbReference type="InterPro" id="IPR026444">
    <property type="entry name" value="Secre_tail"/>
</dbReference>